<evidence type="ECO:0000256" key="2">
    <source>
        <dbReference type="SAM" id="Phobius"/>
    </source>
</evidence>
<comment type="caution">
    <text evidence="3">The sequence shown here is derived from an EMBL/GenBank/DDBJ whole genome shotgun (WGS) entry which is preliminary data.</text>
</comment>
<feature type="transmembrane region" description="Helical" evidence="2">
    <location>
        <begin position="153"/>
        <end position="171"/>
    </location>
</feature>
<accession>A0AAV1IGL0</accession>
<keyword evidence="4" id="KW-1185">Reference proteome</keyword>
<dbReference type="Proteomes" id="UP001314263">
    <property type="component" value="Unassembled WGS sequence"/>
</dbReference>
<reference evidence="3 4" key="1">
    <citation type="submission" date="2023-10" db="EMBL/GenBank/DDBJ databases">
        <authorList>
            <person name="Maclean D."/>
            <person name="Macfadyen A."/>
        </authorList>
    </citation>
    <scope>NUCLEOTIDE SEQUENCE [LARGE SCALE GENOMIC DNA]</scope>
</reference>
<proteinExistence type="predicted"/>
<dbReference type="EMBL" id="CAUYUE010000014">
    <property type="protein sequence ID" value="CAK0786287.1"/>
    <property type="molecule type" value="Genomic_DNA"/>
</dbReference>
<organism evidence="3 4">
    <name type="scientific">Coccomyxa viridis</name>
    <dbReference type="NCBI Taxonomy" id="1274662"/>
    <lineage>
        <taxon>Eukaryota</taxon>
        <taxon>Viridiplantae</taxon>
        <taxon>Chlorophyta</taxon>
        <taxon>core chlorophytes</taxon>
        <taxon>Trebouxiophyceae</taxon>
        <taxon>Trebouxiophyceae incertae sedis</taxon>
        <taxon>Coccomyxaceae</taxon>
        <taxon>Coccomyxa</taxon>
    </lineage>
</organism>
<keyword evidence="2" id="KW-0812">Transmembrane</keyword>
<evidence type="ECO:0000313" key="3">
    <source>
        <dbReference type="EMBL" id="CAK0786287.1"/>
    </source>
</evidence>
<sequence>MHRRSTTQSLRASSSPDVASFRQPEKPGEADFAWFQCGCWLVAGGLLPSLLACYYYKEVLTVGPLKRLVVFLTTDLVFAATSYVLILEGQRFGRNRNPGMQLQPYPGPWVELSGQRRFPQGFKKYLMAMPAAIGLLMPAAVLLASVFLGDDRLLLATCAAPYLLTLLSQIWMEGHFVKQGTYMWPMVPIIHMYYRMTQLGRAFALNAAMSGPSYIFIVLALLAFVWVFNIAAVIVWMPWLYCWQYQPTKE</sequence>
<name>A0AAV1IGL0_9CHLO</name>
<feature type="region of interest" description="Disordered" evidence="1">
    <location>
        <begin position="1"/>
        <end position="23"/>
    </location>
</feature>
<keyword evidence="2" id="KW-0472">Membrane</keyword>
<evidence type="ECO:0000256" key="1">
    <source>
        <dbReference type="SAM" id="MobiDB-lite"/>
    </source>
</evidence>
<feature type="transmembrane region" description="Helical" evidence="2">
    <location>
        <begin position="125"/>
        <end position="147"/>
    </location>
</feature>
<feature type="transmembrane region" description="Helical" evidence="2">
    <location>
        <begin position="68"/>
        <end position="87"/>
    </location>
</feature>
<feature type="transmembrane region" description="Helical" evidence="2">
    <location>
        <begin position="32"/>
        <end position="56"/>
    </location>
</feature>
<feature type="compositionally biased region" description="Polar residues" evidence="1">
    <location>
        <begin position="1"/>
        <end position="17"/>
    </location>
</feature>
<gene>
    <name evidence="3" type="ORF">CVIRNUC_009500</name>
</gene>
<protein>
    <submittedName>
        <fullName evidence="3">Uncharacterized protein</fullName>
    </submittedName>
</protein>
<keyword evidence="2" id="KW-1133">Transmembrane helix</keyword>
<evidence type="ECO:0000313" key="4">
    <source>
        <dbReference type="Proteomes" id="UP001314263"/>
    </source>
</evidence>
<dbReference type="AlphaFoldDB" id="A0AAV1IGL0"/>
<feature type="transmembrane region" description="Helical" evidence="2">
    <location>
        <begin position="215"/>
        <end position="241"/>
    </location>
</feature>